<dbReference type="Proteomes" id="UP000717515">
    <property type="component" value="Unassembled WGS sequence"/>
</dbReference>
<proteinExistence type="predicted"/>
<dbReference type="Pfam" id="PF05193">
    <property type="entry name" value="Peptidase_M16_C"/>
    <property type="match status" value="1"/>
</dbReference>
<reference evidence="4" key="1">
    <citation type="submission" date="2021-07" db="EMBL/GenBank/DDBJ databases">
        <title>Draft genome of Mortierella alpina, strain LL118, isolated from an aspen leaf litter sample.</title>
        <authorList>
            <person name="Yang S."/>
            <person name="Vinatzer B.A."/>
        </authorList>
    </citation>
    <scope>NUCLEOTIDE SEQUENCE</scope>
    <source>
        <strain evidence="4">LL118</strain>
    </source>
</reference>
<feature type="compositionally biased region" description="Polar residues" evidence="1">
    <location>
        <begin position="1656"/>
        <end position="1665"/>
    </location>
</feature>
<dbReference type="PANTHER" id="PTHR43016:SF6">
    <property type="entry name" value="PEPTIDASE M16 N-TERMINAL DOMAIN-CONTAINING PROTEIN"/>
    <property type="match status" value="1"/>
</dbReference>
<dbReference type="PANTHER" id="PTHR43016">
    <property type="entry name" value="PRESEQUENCE PROTEASE"/>
    <property type="match status" value="1"/>
</dbReference>
<dbReference type="EMBL" id="JAIFTL010000129">
    <property type="protein sequence ID" value="KAG9322797.1"/>
    <property type="molecule type" value="Genomic_DNA"/>
</dbReference>
<sequence length="1684" mass="185490">MLASIVGLIHQPSIAVRVPNDDTTFNPKEYPNLVFVAQGKVQGKIRLIHSAADDGLGILSSRIWVTKESDKDEVYIRTGFENKTLTFTLEGPTRFGSFNCYHETTIYVPKTSSSMGNLRIEAINTSFSGEALDQLTWGTIKADLSNSTIALQSLHADVIDLHTSNSSISGSFDAGHIALNTSNGSISAKLRVREALDGRQSVVTTATSNSSVNLHVDATPTSKGIHLDSVTKNGKMVLGTLLGPALQGSYINATTANAKIEFNLDASQAGQALDVNTKTSNASIVSSIMVPRNHIFRGHAQSSNASITFNMTEDFQGHFDLDTSNSSATVEGSDLQFEVEKKDKKRGTHGQGPSDITIATSNASTSLRFYPAGESLATSDKKMQHPHSIHHRLHSSAFASHPCKLFPLFAFRHPQPMDHFTLESEVSLPGPSLPTPVAVYKHSATNMRFVFVSIPGPQATATIIVPTVVNDSRGLPHTLEHLVFCGSKNYPNRGYLDSLANRCLSTGTNAYTTEDYTGYTIATAGRDGMAEILPVFLDHVLHPTLRDDQYVTEVYHVDGEGKQQGVVFSEMAARENSEADLLDLGLRRLLYPKSQTYYYECGGLTPEIPKMTNDDIRDYHKKFYHPSNMTVVVAGDGLQPDRIFDTLIQQKILGSEPSVEIFDIIQEMDISKGREDAPIMSKETTLTSRTIHFPSADEDVGSIGYGWLGPNTFDVKSMVALDILFRYLHETSASPFSQAFVERRNPIASHVDFDVKGCIDTSLLLLFSGIPVRSKAKVVGDEGAEAGEDSEHEDESEDDDDEDEDEEEEEDDEGSEADHPDSESKGDDAEEAQDLFEPGFFHQQVRKVLNEFVTTGLSDPTEMNRIIARHRTKISESIEDDPHEAATSYLVPDILAYAYLEKDKQNNTAAIGSRSNIFSIIDELETMEPKFWQDLARTWLLEPSMVEVLMIPDSRLGKVIKATVSAKQKELVDSFGEQGLTKQGIVVADAVEANKVNMTQEIIASMPPIPDASKVPTIPISAHYVTAGDTTGKKARPFEVVQVVETNTFFTHVKLCLPLTHLDEDLRPYLVLFQELIFQSSCAIPKYAVQEGSEEIVFDRLDYQSVVTLVSNTLVSHEAAVGFGNDIFACSWLSELFVLACSAERSKFKEQCQLLLRVLMFTEFTEDRILTVAKNLVTQIMELKRDGADMLATISTRMTTPVRGYEQSTGYCRKMDTTPRTKAHAAQLESSTPILGNDMAISVFRQEAFLKRVIQELKEKTEYVPKILSKLERIKQAMLQSLSEVMINSTRNGNTFVAGFAQLGVPIGFGQAASETADPVKLFSEIWNQEYALYEVSSGIALETSVAMNSKKRKPSEPFHQQQDQPSIRLLRSEVEATIKTSHLSLGESGQKPLGGTKAEQDPFPFPRTPYRPLVTEDGSSAPSSVLIPMKSITSSYLVSIVPCDIVYHPATATEENHLDQYATLLLCEILSRSEGPLYSAIRGQGYAYGCSIAVYLWTAQMAFEIRDAMDPIKAYDAFLDIIRAMDTDWETTIGGQFEIETAMASQAYQTCMERATAGGALSWVLRGAVRGYTSVEELTKCNNYMYKVGVADLKRVYNKYFKQFLNGRQGLTTVLLTPPSPPESIKTHFAQYGIDFQEVALQDFEIEPVHDFVPSPSTSPSQFISPAGTTPGSPVSSSSSSVV</sequence>
<dbReference type="GO" id="GO:0046872">
    <property type="term" value="F:metal ion binding"/>
    <property type="evidence" value="ECO:0007669"/>
    <property type="project" value="InterPro"/>
</dbReference>
<dbReference type="InterPro" id="IPR007863">
    <property type="entry name" value="Peptidase_M16_C"/>
</dbReference>
<dbReference type="SUPFAM" id="SSF63411">
    <property type="entry name" value="LuxS/MPP-like metallohydrolase"/>
    <property type="match status" value="5"/>
</dbReference>
<feature type="region of interest" description="Disordered" evidence="1">
    <location>
        <begin position="1386"/>
        <end position="1405"/>
    </location>
</feature>
<gene>
    <name evidence="4" type="ORF">KVV02_005545</name>
</gene>
<name>A0A9P8A5Q8_MORAP</name>
<evidence type="ECO:0000259" key="3">
    <source>
        <dbReference type="Pfam" id="PF05193"/>
    </source>
</evidence>
<feature type="compositionally biased region" description="Acidic residues" evidence="1">
    <location>
        <begin position="782"/>
        <end position="815"/>
    </location>
</feature>
<organism evidence="4 5">
    <name type="scientific">Mortierella alpina</name>
    <name type="common">Oleaginous fungus</name>
    <name type="synonym">Mortierella renispora</name>
    <dbReference type="NCBI Taxonomy" id="64518"/>
    <lineage>
        <taxon>Eukaryota</taxon>
        <taxon>Fungi</taxon>
        <taxon>Fungi incertae sedis</taxon>
        <taxon>Mucoromycota</taxon>
        <taxon>Mortierellomycotina</taxon>
        <taxon>Mortierellomycetes</taxon>
        <taxon>Mortierellales</taxon>
        <taxon>Mortierellaceae</taxon>
        <taxon>Mortierella</taxon>
    </lineage>
</organism>
<dbReference type="FunFam" id="3.30.830.10:FF:000015">
    <property type="entry name" value="Putative zinc metalloprotease"/>
    <property type="match status" value="1"/>
</dbReference>
<protein>
    <submittedName>
        <fullName evidence="4">Uncharacterized protein</fullName>
    </submittedName>
</protein>
<feature type="compositionally biased region" description="Low complexity" evidence="1">
    <location>
        <begin position="1666"/>
        <end position="1684"/>
    </location>
</feature>
<dbReference type="InterPro" id="IPR011249">
    <property type="entry name" value="Metalloenz_LuxS/M16"/>
</dbReference>
<feature type="domain" description="Peptidase M16 N-terminal" evidence="2">
    <location>
        <begin position="471"/>
        <end position="560"/>
    </location>
</feature>
<dbReference type="Gene3D" id="3.30.830.10">
    <property type="entry name" value="Metalloenzyme, LuxS/M16 peptidase-like"/>
    <property type="match status" value="4"/>
</dbReference>
<dbReference type="Pfam" id="PF00675">
    <property type="entry name" value="Peptidase_M16"/>
    <property type="match status" value="1"/>
</dbReference>
<feature type="domain" description="Peptidase M16 C-terminal" evidence="3">
    <location>
        <begin position="610"/>
        <end position="745"/>
    </location>
</feature>
<accession>A0A9P8A5Q8</accession>
<feature type="region of interest" description="Disordered" evidence="1">
    <location>
        <begin position="337"/>
        <end position="358"/>
    </location>
</feature>
<evidence type="ECO:0000313" key="5">
    <source>
        <dbReference type="Proteomes" id="UP000717515"/>
    </source>
</evidence>
<dbReference type="InterPro" id="IPR011765">
    <property type="entry name" value="Pept_M16_N"/>
</dbReference>
<feature type="compositionally biased region" description="Basic and acidic residues" evidence="1">
    <location>
        <begin position="816"/>
        <end position="827"/>
    </location>
</feature>
<feature type="region of interest" description="Disordered" evidence="1">
    <location>
        <begin position="778"/>
        <end position="830"/>
    </location>
</feature>
<evidence type="ECO:0000259" key="2">
    <source>
        <dbReference type="Pfam" id="PF00675"/>
    </source>
</evidence>
<feature type="region of interest" description="Disordered" evidence="1">
    <location>
        <begin position="1656"/>
        <end position="1684"/>
    </location>
</feature>
<evidence type="ECO:0000313" key="4">
    <source>
        <dbReference type="EMBL" id="KAG9322797.1"/>
    </source>
</evidence>
<comment type="caution">
    <text evidence="4">The sequence shown here is derived from an EMBL/GenBank/DDBJ whole genome shotgun (WGS) entry which is preliminary data.</text>
</comment>
<evidence type="ECO:0000256" key="1">
    <source>
        <dbReference type="SAM" id="MobiDB-lite"/>
    </source>
</evidence>